<keyword evidence="1" id="KW-0732">Signal</keyword>
<dbReference type="PANTHER" id="PTHR45642:SF95">
    <property type="entry name" value="GDSL-LIKE LIPASE_ACYLHYDROLASE FAMILY PROTEIN, EXPRESSED"/>
    <property type="match status" value="1"/>
</dbReference>
<dbReference type="PANTHER" id="PTHR45642">
    <property type="entry name" value="GDSL ESTERASE/LIPASE EXL3"/>
    <property type="match status" value="1"/>
</dbReference>
<dbReference type="EMBL" id="CM010715">
    <property type="protein sequence ID" value="RZC44949.1"/>
    <property type="molecule type" value="Genomic_DNA"/>
</dbReference>
<feature type="chain" id="PRO_5021312666" description="SGNH hydrolase-type esterase domain-containing protein" evidence="1">
    <location>
        <begin position="31"/>
        <end position="122"/>
    </location>
</feature>
<reference evidence="2 3" key="1">
    <citation type="journal article" date="2018" name="Science">
        <title>The opium poppy genome and morphinan production.</title>
        <authorList>
            <person name="Guo L."/>
            <person name="Winzer T."/>
            <person name="Yang X."/>
            <person name="Li Y."/>
            <person name="Ning Z."/>
            <person name="He Z."/>
            <person name="Teodor R."/>
            <person name="Lu Y."/>
            <person name="Bowser T.A."/>
            <person name="Graham I.A."/>
            <person name="Ye K."/>
        </authorList>
    </citation>
    <scope>NUCLEOTIDE SEQUENCE [LARGE SCALE GENOMIC DNA]</scope>
    <source>
        <strain evidence="3">cv. HN1</strain>
        <tissue evidence="2">Leaves</tissue>
    </source>
</reference>
<evidence type="ECO:0008006" key="4">
    <source>
        <dbReference type="Google" id="ProtNLM"/>
    </source>
</evidence>
<dbReference type="InterPro" id="IPR050592">
    <property type="entry name" value="GDSL_lipolytic_enzyme"/>
</dbReference>
<sequence>MASSSSPSANIISCTIFLCCILVQVVQITAIKLPPNVRVPAVLVFGDSIVDPGINNHLLSLVKANFPPYGRDFMGTPSGRFSNGLIPSDLLGEKKSVHPAFAILMGISLRSSSSSSPIAISD</sequence>
<feature type="signal peptide" evidence="1">
    <location>
        <begin position="1"/>
        <end position="30"/>
    </location>
</feature>
<gene>
    <name evidence="2" type="ORF">C5167_037901</name>
</gene>
<dbReference type="AlphaFoldDB" id="A0A4Y7IC30"/>
<keyword evidence="3" id="KW-1185">Reference proteome</keyword>
<dbReference type="Gramene" id="RZC44949">
    <property type="protein sequence ID" value="RZC44949"/>
    <property type="gene ID" value="C5167_037901"/>
</dbReference>
<proteinExistence type="predicted"/>
<dbReference type="Gene3D" id="3.40.50.1110">
    <property type="entry name" value="SGNH hydrolase"/>
    <property type="match status" value="1"/>
</dbReference>
<organism evidence="2 3">
    <name type="scientific">Papaver somniferum</name>
    <name type="common">Opium poppy</name>
    <dbReference type="NCBI Taxonomy" id="3469"/>
    <lineage>
        <taxon>Eukaryota</taxon>
        <taxon>Viridiplantae</taxon>
        <taxon>Streptophyta</taxon>
        <taxon>Embryophyta</taxon>
        <taxon>Tracheophyta</taxon>
        <taxon>Spermatophyta</taxon>
        <taxon>Magnoliopsida</taxon>
        <taxon>Ranunculales</taxon>
        <taxon>Papaveraceae</taxon>
        <taxon>Papaveroideae</taxon>
        <taxon>Papaver</taxon>
    </lineage>
</organism>
<evidence type="ECO:0000313" key="2">
    <source>
        <dbReference type="EMBL" id="RZC44949.1"/>
    </source>
</evidence>
<dbReference type="InterPro" id="IPR036514">
    <property type="entry name" value="SGNH_hydro_sf"/>
</dbReference>
<accession>A0A4Y7IC30</accession>
<evidence type="ECO:0000313" key="3">
    <source>
        <dbReference type="Proteomes" id="UP000316621"/>
    </source>
</evidence>
<dbReference type="Proteomes" id="UP000316621">
    <property type="component" value="Chromosome 1"/>
</dbReference>
<name>A0A4Y7IC30_PAPSO</name>
<evidence type="ECO:0000256" key="1">
    <source>
        <dbReference type="SAM" id="SignalP"/>
    </source>
</evidence>
<protein>
    <recommendedName>
        <fullName evidence="4">SGNH hydrolase-type esterase domain-containing protein</fullName>
    </recommendedName>
</protein>